<accession>A0A7U7EKL9</accession>
<sequence length="454" mass="49907">MQAHKLITALTLSLLAGGVLAAVSPEDAARLGTSLTPLGAEKAGNADGSIPAWTGGLGKGAAAVDPRGFLGDPFAGEQPLFVITAQNLDQHQDKLSTGQVAMFKRYPDTYKMPVYTTHRTAAVPQAIYEAAKISAVKTTLLDGGNGLKGFADSRYYPFPIPQNGLEVVWNHMTRYRGGNQRRNTVQATPQTNGSFTPVHFQEDVAVPLGIADLPADKAANALLFFKQRVTAPARLAGNVLLVHDSIDQVAEPRMAWLYNAGQRRVRRAPQVAYDGPGTAADGLRTSDNLDMFNGAPDRYDWKLVGKRELYIPYNNYRLDSPQLKYADILQAGHTNQDLARYELHRVWEVEATLKSGERNIYAKRRFFIDEDSWQIAVSEHYDGRGQLWRVGQSMLLQNYAVETPANAFEALYDLLAGRYVASGLKNEEKRSIEFGVPASIKDFTPAALRNAGVR</sequence>
<keyword evidence="3" id="KW-1185">Reference proteome</keyword>
<dbReference type="EMBL" id="CAJFCI010000025">
    <property type="protein sequence ID" value="CAD5106763.1"/>
    <property type="molecule type" value="Genomic_DNA"/>
</dbReference>
<evidence type="ECO:0000313" key="2">
    <source>
        <dbReference type="EMBL" id="CAD5106763.1"/>
    </source>
</evidence>
<keyword evidence="1" id="KW-0732">Signal</keyword>
<evidence type="ECO:0000256" key="1">
    <source>
        <dbReference type="SAM" id="SignalP"/>
    </source>
</evidence>
<dbReference type="Proteomes" id="UP000583387">
    <property type="component" value="Unassembled WGS sequence"/>
</dbReference>
<proteinExistence type="predicted"/>
<dbReference type="CDD" id="cd16329">
    <property type="entry name" value="LolA_like"/>
    <property type="match status" value="1"/>
</dbReference>
<evidence type="ECO:0000313" key="3">
    <source>
        <dbReference type="Proteomes" id="UP000583387"/>
    </source>
</evidence>
<dbReference type="RefSeq" id="WP_187670120.1">
    <property type="nucleotide sequence ID" value="NZ_CAJFCI010000025.1"/>
</dbReference>
<dbReference type="AlphaFoldDB" id="A0A7U7EKL9"/>
<reference evidence="2 3" key="1">
    <citation type="submission" date="2020-08" db="EMBL/GenBank/DDBJ databases">
        <authorList>
            <person name="Criscuolo A."/>
        </authorList>
    </citation>
    <scope>NUCLEOTIDE SEQUENCE [LARGE SCALE GENOMIC DNA]</scope>
    <source>
        <strain evidence="2">CIP111764</strain>
    </source>
</reference>
<protein>
    <recommendedName>
        <fullName evidence="4">DUF1329 domain-containing protein</fullName>
    </recommendedName>
</protein>
<dbReference type="InterPro" id="IPR010752">
    <property type="entry name" value="DUF1329"/>
</dbReference>
<dbReference type="Gene3D" id="2.50.20.10">
    <property type="entry name" value="Lipoprotein localisation LolA/LolB/LppX"/>
    <property type="match status" value="1"/>
</dbReference>
<dbReference type="Pfam" id="PF07044">
    <property type="entry name" value="DUF1329"/>
    <property type="match status" value="1"/>
</dbReference>
<feature type="signal peptide" evidence="1">
    <location>
        <begin position="1"/>
        <end position="21"/>
    </location>
</feature>
<gene>
    <name evidence="2" type="ORF">PSEWESI4_01030</name>
</gene>
<evidence type="ECO:0008006" key="4">
    <source>
        <dbReference type="Google" id="ProtNLM"/>
    </source>
</evidence>
<feature type="chain" id="PRO_5030958717" description="DUF1329 domain-containing protein" evidence="1">
    <location>
        <begin position="22"/>
        <end position="454"/>
    </location>
</feature>
<comment type="caution">
    <text evidence="2">The sequence shown here is derived from an EMBL/GenBank/DDBJ whole genome shotgun (WGS) entry which is preliminary data.</text>
</comment>
<name>A0A7U7EKL9_9GAMM</name>
<organism evidence="2 3">
    <name type="scientific">Zestomonas carbonaria</name>
    <dbReference type="NCBI Taxonomy" id="2762745"/>
    <lineage>
        <taxon>Bacteria</taxon>
        <taxon>Pseudomonadati</taxon>
        <taxon>Pseudomonadota</taxon>
        <taxon>Gammaproteobacteria</taxon>
        <taxon>Pseudomonadales</taxon>
        <taxon>Pseudomonadaceae</taxon>
        <taxon>Zestomonas</taxon>
    </lineage>
</organism>